<dbReference type="InterPro" id="IPR036068">
    <property type="entry name" value="Nicotinate_pribotase-like_C"/>
</dbReference>
<dbReference type="STRING" id="273121.WS1273"/>
<feature type="domain" description="Quinolinate phosphoribosyl transferase N-terminal" evidence="11">
    <location>
        <begin position="28"/>
        <end position="102"/>
    </location>
</feature>
<dbReference type="InterPro" id="IPR027277">
    <property type="entry name" value="NadC/ModD"/>
</dbReference>
<keyword evidence="5" id="KW-0662">Pyridine nucleotide biosynthesis</keyword>
<dbReference type="CDD" id="cd01572">
    <property type="entry name" value="QPRTase"/>
    <property type="match status" value="1"/>
</dbReference>
<evidence type="ECO:0000259" key="11">
    <source>
        <dbReference type="Pfam" id="PF02749"/>
    </source>
</evidence>
<dbReference type="EC" id="2.4.2.19" evidence="4"/>
<evidence type="ECO:0000256" key="8">
    <source>
        <dbReference type="ARBA" id="ARBA00033102"/>
    </source>
</evidence>
<evidence type="ECO:0000256" key="3">
    <source>
        <dbReference type="ARBA" id="ARBA00009400"/>
    </source>
</evidence>
<dbReference type="Pfam" id="PF01729">
    <property type="entry name" value="QRPTase_C"/>
    <property type="match status" value="1"/>
</dbReference>
<dbReference type="PANTHER" id="PTHR32179:SF3">
    <property type="entry name" value="NICOTINATE-NUCLEOTIDE PYROPHOSPHORYLASE [CARBOXYLATING]"/>
    <property type="match status" value="1"/>
</dbReference>
<dbReference type="Pfam" id="PF02749">
    <property type="entry name" value="QRPTase_N"/>
    <property type="match status" value="1"/>
</dbReference>
<evidence type="ECO:0000256" key="1">
    <source>
        <dbReference type="ARBA" id="ARBA00003237"/>
    </source>
</evidence>
<reference evidence="12 13" key="1">
    <citation type="journal article" date="2003" name="Proc. Natl. Acad. Sci. U.S.A.">
        <title>Complete genome sequence and analysis of Wolinella succinogenes.</title>
        <authorList>
            <person name="Baar C."/>
            <person name="Eppinger M."/>
            <person name="Raddatz G."/>
            <person name="Simon JM."/>
            <person name="Lanz C."/>
            <person name="Klimmek O."/>
            <person name="Nandakumar R."/>
            <person name="Gross R."/>
            <person name="Rosinus A."/>
            <person name="Keller H."/>
            <person name="Jagtap P."/>
            <person name="Linke B."/>
            <person name="Meyer F."/>
            <person name="Lederer H."/>
            <person name="Schuster S.C."/>
        </authorList>
    </citation>
    <scope>NUCLEOTIDE SEQUENCE [LARGE SCALE GENOMIC DNA]</scope>
    <source>
        <strain evidence="13">ATCC 29543 / DSM 1740 / CCUG 13145 / JCM 31913 / LMG 7466 / NCTC 11488 / FDC 602W</strain>
    </source>
</reference>
<gene>
    <name evidence="12" type="primary">NADC</name>
    <name evidence="12" type="ordered locus">WS1273</name>
</gene>
<dbReference type="SUPFAM" id="SSF54675">
    <property type="entry name" value="Nicotinate/Quinolinate PRTase N-terminal domain-like"/>
    <property type="match status" value="1"/>
</dbReference>
<dbReference type="PANTHER" id="PTHR32179">
    <property type="entry name" value="NICOTINATE-NUCLEOTIDE PYROPHOSPHORYLASE [CARBOXYLATING]"/>
    <property type="match status" value="1"/>
</dbReference>
<evidence type="ECO:0000256" key="2">
    <source>
        <dbReference type="ARBA" id="ARBA00004893"/>
    </source>
</evidence>
<keyword evidence="6 9" id="KW-0328">Glycosyltransferase</keyword>
<dbReference type="eggNOG" id="COG0157">
    <property type="taxonomic scope" value="Bacteria"/>
</dbReference>
<organism evidence="13">
    <name type="scientific">Wolinella succinogenes (strain ATCC 29543 / DSM 1740 / CCUG 13145 / JCM 31913 / LMG 7466 / NCTC 11488 / FDC 602W)</name>
    <name type="common">Vibrio succinogenes</name>
    <dbReference type="NCBI Taxonomy" id="273121"/>
    <lineage>
        <taxon>Bacteria</taxon>
        <taxon>Pseudomonadati</taxon>
        <taxon>Campylobacterota</taxon>
        <taxon>Epsilonproteobacteria</taxon>
        <taxon>Campylobacterales</taxon>
        <taxon>Helicobacteraceae</taxon>
        <taxon>Wolinella</taxon>
    </lineage>
</organism>
<comment type="similarity">
    <text evidence="3 9">Belongs to the NadC/ModD family.</text>
</comment>
<dbReference type="GO" id="GO:0004514">
    <property type="term" value="F:nicotinate-nucleotide diphosphorylase (carboxylating) activity"/>
    <property type="evidence" value="ECO:0007669"/>
    <property type="project" value="UniProtKB-EC"/>
</dbReference>
<dbReference type="GO" id="GO:0005737">
    <property type="term" value="C:cytoplasm"/>
    <property type="evidence" value="ECO:0007669"/>
    <property type="project" value="TreeGrafter"/>
</dbReference>
<dbReference type="NCBIfam" id="TIGR00078">
    <property type="entry name" value="nadC"/>
    <property type="match status" value="1"/>
</dbReference>
<evidence type="ECO:0000313" key="12">
    <source>
        <dbReference type="EMBL" id="CAE10352.1"/>
    </source>
</evidence>
<evidence type="ECO:0000256" key="7">
    <source>
        <dbReference type="ARBA" id="ARBA00022679"/>
    </source>
</evidence>
<dbReference type="InterPro" id="IPR013785">
    <property type="entry name" value="Aldolase_TIM"/>
</dbReference>
<keyword evidence="13" id="KW-1185">Reference proteome</keyword>
<dbReference type="SUPFAM" id="SSF51690">
    <property type="entry name" value="Nicotinate/Quinolinate PRTase C-terminal domain-like"/>
    <property type="match status" value="1"/>
</dbReference>
<dbReference type="KEGG" id="wsu:WS1273"/>
<dbReference type="HOGENOM" id="CLU_039622_0_1_7"/>
<dbReference type="InterPro" id="IPR022412">
    <property type="entry name" value="Quinolinate_PRibosylTrfase_N"/>
</dbReference>
<evidence type="ECO:0000256" key="4">
    <source>
        <dbReference type="ARBA" id="ARBA00011944"/>
    </source>
</evidence>
<dbReference type="Gene3D" id="3.90.1170.20">
    <property type="entry name" value="Quinolinate phosphoribosyl transferase, N-terminal domain"/>
    <property type="match status" value="1"/>
</dbReference>
<dbReference type="EMBL" id="BX571660">
    <property type="protein sequence ID" value="CAE10352.1"/>
    <property type="molecule type" value="Genomic_DNA"/>
</dbReference>
<evidence type="ECO:0000313" key="13">
    <source>
        <dbReference type="Proteomes" id="UP000000422"/>
    </source>
</evidence>
<keyword evidence="7 9" id="KW-0808">Transferase</keyword>
<dbReference type="Proteomes" id="UP000000422">
    <property type="component" value="Chromosome"/>
</dbReference>
<dbReference type="InterPro" id="IPR037128">
    <property type="entry name" value="Quinolinate_PRibosylTase_N_sf"/>
</dbReference>
<proteinExistence type="inferred from homology"/>
<dbReference type="InterPro" id="IPR002638">
    <property type="entry name" value="Quinolinate_PRibosylTrfase_C"/>
</dbReference>
<evidence type="ECO:0000259" key="10">
    <source>
        <dbReference type="Pfam" id="PF01729"/>
    </source>
</evidence>
<dbReference type="GO" id="GO:0009435">
    <property type="term" value="P:NAD+ biosynthetic process"/>
    <property type="evidence" value="ECO:0007669"/>
    <property type="project" value="UniProtKB-UniPathway"/>
</dbReference>
<comment type="function">
    <text evidence="1">Involved in the catabolism of quinolinic acid (QA).</text>
</comment>
<feature type="domain" description="Quinolinate phosphoribosyl transferase C-terminal" evidence="10">
    <location>
        <begin position="104"/>
        <end position="273"/>
    </location>
</feature>
<dbReference type="RefSeq" id="WP_011139138.1">
    <property type="nucleotide sequence ID" value="NC_005090.1"/>
</dbReference>
<dbReference type="UniPathway" id="UPA00253">
    <property type="reaction ID" value="UER00331"/>
</dbReference>
<accession>Q7M910</accession>
<evidence type="ECO:0000256" key="9">
    <source>
        <dbReference type="PIRNR" id="PIRNR006250"/>
    </source>
</evidence>
<dbReference type="Gene3D" id="3.20.20.70">
    <property type="entry name" value="Aldolase class I"/>
    <property type="match status" value="1"/>
</dbReference>
<sequence length="275" mass="31106">MREDLRPFLEAALAEDIGRGDLFALMDIKMRVQAEIIAKSEGIFSGELYARELCEMRGIEALFGIKDGEVFEPSKRLVALEGDYVSLLQIERTLLNLLQHSSGIATQTRRLVNLIPSGSNLKILDTRKTRPLLRAFEKYSVRNGGGINHRLGLDDCLMLKDTHLRHIDDLYAFIKEARTRIPWTSRIEVEVESVQRMIEACEAGADIVMCDNMSLHDIEECVKYRARFAPGVKLEVSGNITEENLLVYARLGVDAISSGSLIHQARWLDMSLKMR</sequence>
<protein>
    <recommendedName>
        <fullName evidence="4">nicotinate-nucleotide diphosphorylase (carboxylating)</fullName>
        <ecNumber evidence="4">2.4.2.19</ecNumber>
    </recommendedName>
    <alternativeName>
        <fullName evidence="8">Quinolinate phosphoribosyltransferase [decarboxylating]</fullName>
    </alternativeName>
</protein>
<dbReference type="GO" id="GO:0034213">
    <property type="term" value="P:quinolinate catabolic process"/>
    <property type="evidence" value="ECO:0007669"/>
    <property type="project" value="TreeGrafter"/>
</dbReference>
<dbReference type="FunFam" id="3.20.20.70:FF:000030">
    <property type="entry name" value="Nicotinate-nucleotide pyrophosphorylase, carboxylating"/>
    <property type="match status" value="1"/>
</dbReference>
<comment type="pathway">
    <text evidence="2">Cofactor biosynthesis; NAD(+) biosynthesis; nicotinate D-ribonucleotide from quinolinate: step 1/1.</text>
</comment>
<dbReference type="AlphaFoldDB" id="Q7M910"/>
<name>Q7M910_WOLSU</name>
<dbReference type="InterPro" id="IPR004393">
    <property type="entry name" value="NadC"/>
</dbReference>
<evidence type="ECO:0000256" key="5">
    <source>
        <dbReference type="ARBA" id="ARBA00022642"/>
    </source>
</evidence>
<evidence type="ECO:0000256" key="6">
    <source>
        <dbReference type="ARBA" id="ARBA00022676"/>
    </source>
</evidence>
<dbReference type="PIRSF" id="PIRSF006250">
    <property type="entry name" value="NadC_ModD"/>
    <property type="match status" value="1"/>
</dbReference>